<dbReference type="RefSeq" id="WP_280162748.1">
    <property type="nucleotide sequence ID" value="NZ_CP093428.1"/>
</dbReference>
<dbReference type="InterPro" id="IPR007812">
    <property type="entry name" value="T2SS_protein-GspL"/>
</dbReference>
<proteinExistence type="inferred from homology"/>
<evidence type="ECO:0000256" key="10">
    <source>
        <dbReference type="PIRNR" id="PIRNR015761"/>
    </source>
</evidence>
<dbReference type="Pfam" id="PF12693">
    <property type="entry name" value="GspL_C"/>
    <property type="match status" value="1"/>
</dbReference>
<dbReference type="SUPFAM" id="SSF53067">
    <property type="entry name" value="Actin-like ATPase domain"/>
    <property type="match status" value="1"/>
</dbReference>
<evidence type="ECO:0000256" key="2">
    <source>
        <dbReference type="ARBA" id="ARBA00005318"/>
    </source>
</evidence>
<keyword evidence="4" id="KW-1003">Cell membrane</keyword>
<dbReference type="Gene3D" id="3.30.420.380">
    <property type="match status" value="1"/>
</dbReference>
<dbReference type="EMBL" id="CP093428">
    <property type="protein sequence ID" value="WGK91001.1"/>
    <property type="molecule type" value="Genomic_DNA"/>
</dbReference>
<feature type="domain" description="GspL cytoplasmic actin-ATPase-like" evidence="11">
    <location>
        <begin position="21"/>
        <end position="171"/>
    </location>
</feature>
<evidence type="ECO:0000259" key="11">
    <source>
        <dbReference type="Pfam" id="PF05134"/>
    </source>
</evidence>
<dbReference type="InterPro" id="IPR043129">
    <property type="entry name" value="ATPase_NBD"/>
</dbReference>
<dbReference type="InterPro" id="IPR025691">
    <property type="entry name" value="GspL_pp_dom"/>
</dbReference>
<evidence type="ECO:0000259" key="12">
    <source>
        <dbReference type="Pfam" id="PF12693"/>
    </source>
</evidence>
<dbReference type="PIRSF" id="PIRSF015761">
    <property type="entry name" value="Protein_L"/>
    <property type="match status" value="1"/>
</dbReference>
<comment type="subcellular location">
    <subcellularLocation>
        <location evidence="1">Cell inner membrane</location>
        <topology evidence="1">Single-pass membrane protein</topology>
    </subcellularLocation>
</comment>
<sequence length="368" mass="41157">MNTWLYLTAEGLGEPSAGWPCCVWSSTAQRQSMPLNQAAQLLDGQAVDLLLPMELCSWVRSDPWPSKRQPGAQAVAFAVEDQLSEALETLHLSIGARDQEGRYPVMVIERQRFAAMLALLAEEGIEVRSVFVDADVLPLDQALGVWWFGRWLVGGGLSARLTLTDDGLKLLGPALPAGIQWVDERQGATDVDQYLAHRPAQAINLLQGEFALRNKRLPWRLGGLTILTLLLLTWGASAARIHFLESETRRLYSQNEQRFKTLYPEQSRIVDLATQLNALQQQTAEPQRTRVAELVTLVEQVIGASNVEVRRIEFRAGDGWKIQLSANSFAELEQLRERGRQQGVPLRLDSASKERDRVQATLTVEDRT</sequence>
<dbReference type="CDD" id="cd24017">
    <property type="entry name" value="ASKHA_T2SSL_N"/>
    <property type="match status" value="1"/>
</dbReference>
<evidence type="ECO:0000256" key="5">
    <source>
        <dbReference type="ARBA" id="ARBA00022519"/>
    </source>
</evidence>
<dbReference type="NCBIfam" id="TIGR01709">
    <property type="entry name" value="typeII_sec_gspL"/>
    <property type="match status" value="1"/>
</dbReference>
<dbReference type="Pfam" id="PF05134">
    <property type="entry name" value="T2SSL"/>
    <property type="match status" value="1"/>
</dbReference>
<dbReference type="Gene3D" id="3.30.1360.100">
    <property type="entry name" value="General secretion pathway protein M, EpsM"/>
    <property type="match status" value="1"/>
</dbReference>
<gene>
    <name evidence="13" type="primary">gspL</name>
    <name evidence="13" type="ORF">MOQ58_02095</name>
</gene>
<keyword evidence="5" id="KW-0997">Cell inner membrane</keyword>
<comment type="similarity">
    <text evidence="2 10">Belongs to the GSP L family.</text>
</comment>
<name>A0ABY8MX65_9PSED</name>
<evidence type="ECO:0000256" key="6">
    <source>
        <dbReference type="ARBA" id="ARBA00022692"/>
    </source>
</evidence>
<accession>A0ABY8MX65</accession>
<evidence type="ECO:0000256" key="9">
    <source>
        <dbReference type="ARBA" id="ARBA00023136"/>
    </source>
</evidence>
<keyword evidence="7 10" id="KW-0653">Protein transport</keyword>
<evidence type="ECO:0000256" key="8">
    <source>
        <dbReference type="ARBA" id="ARBA00022989"/>
    </source>
</evidence>
<keyword evidence="9" id="KW-0472">Membrane</keyword>
<keyword evidence="14" id="KW-1185">Reference proteome</keyword>
<comment type="function">
    <text evidence="10">Inner membrane component of the type II secretion system required for the energy-dependent secretion of extracellular factors such as proteases and toxins from the periplasm.</text>
</comment>
<keyword evidence="6" id="KW-0812">Transmembrane</keyword>
<feature type="domain" description="GspL periplasmic" evidence="12">
    <location>
        <begin position="216"/>
        <end position="365"/>
    </location>
</feature>
<evidence type="ECO:0000256" key="4">
    <source>
        <dbReference type="ARBA" id="ARBA00022475"/>
    </source>
</evidence>
<evidence type="ECO:0000256" key="3">
    <source>
        <dbReference type="ARBA" id="ARBA00022448"/>
    </source>
</evidence>
<evidence type="ECO:0000313" key="14">
    <source>
        <dbReference type="Proteomes" id="UP001243713"/>
    </source>
</evidence>
<evidence type="ECO:0000313" key="13">
    <source>
        <dbReference type="EMBL" id="WGK91001.1"/>
    </source>
</evidence>
<dbReference type="Proteomes" id="UP001243713">
    <property type="component" value="Chromosome"/>
</dbReference>
<organism evidence="13 14">
    <name type="scientific">Pseudomonas migulae</name>
    <dbReference type="NCBI Taxonomy" id="78543"/>
    <lineage>
        <taxon>Bacteria</taxon>
        <taxon>Pseudomonadati</taxon>
        <taxon>Pseudomonadota</taxon>
        <taxon>Gammaproteobacteria</taxon>
        <taxon>Pseudomonadales</taxon>
        <taxon>Pseudomonadaceae</taxon>
        <taxon>Pseudomonas</taxon>
    </lineage>
</organism>
<dbReference type="InterPro" id="IPR024230">
    <property type="entry name" value="GspL_cyto_dom"/>
</dbReference>
<reference evidence="13 14" key="1">
    <citation type="submission" date="2022-03" db="EMBL/GenBank/DDBJ databases">
        <title>Plant growth promoting endophytes with ACC deaminase activity.</title>
        <authorList>
            <person name="Charles T."/>
            <person name="Van Dyk A."/>
            <person name="Cheng J."/>
            <person name="Heil J."/>
        </authorList>
    </citation>
    <scope>NUCLEOTIDE SEQUENCE [LARGE SCALE GENOMIC DNA]</scope>
    <source>
        <strain evidence="13 14">8R6</strain>
    </source>
</reference>
<protein>
    <recommendedName>
        <fullName evidence="10">Type II secretion system protein L</fullName>
        <shortName evidence="10">T2SS protein L</shortName>
    </recommendedName>
</protein>
<evidence type="ECO:0000256" key="7">
    <source>
        <dbReference type="ARBA" id="ARBA00022927"/>
    </source>
</evidence>
<keyword evidence="8" id="KW-1133">Transmembrane helix</keyword>
<keyword evidence="3 10" id="KW-0813">Transport</keyword>
<evidence type="ECO:0000256" key="1">
    <source>
        <dbReference type="ARBA" id="ARBA00004377"/>
    </source>
</evidence>